<organism evidence="1 2">
    <name type="scientific">Hymenochirus boettgeri</name>
    <name type="common">Congo dwarf clawed frog</name>
    <dbReference type="NCBI Taxonomy" id="247094"/>
    <lineage>
        <taxon>Eukaryota</taxon>
        <taxon>Metazoa</taxon>
        <taxon>Chordata</taxon>
        <taxon>Craniata</taxon>
        <taxon>Vertebrata</taxon>
        <taxon>Euteleostomi</taxon>
        <taxon>Amphibia</taxon>
        <taxon>Batrachia</taxon>
        <taxon>Anura</taxon>
        <taxon>Pipoidea</taxon>
        <taxon>Pipidae</taxon>
        <taxon>Pipinae</taxon>
        <taxon>Hymenochirus</taxon>
    </lineage>
</organism>
<proteinExistence type="predicted"/>
<evidence type="ECO:0000313" key="1">
    <source>
        <dbReference type="EMBL" id="KAG8444322.1"/>
    </source>
</evidence>
<gene>
    <name evidence="1" type="ORF">GDO86_009490</name>
</gene>
<dbReference type="Proteomes" id="UP000812440">
    <property type="component" value="Chromosome 5"/>
</dbReference>
<reference evidence="1" key="1">
    <citation type="thesis" date="2020" institute="ProQuest LLC" country="789 East Eisenhower Parkway, Ann Arbor, MI, USA">
        <title>Comparative Genomics and Chromosome Evolution.</title>
        <authorList>
            <person name="Mudd A.B."/>
        </authorList>
    </citation>
    <scope>NUCLEOTIDE SEQUENCE</scope>
    <source>
        <strain evidence="1">Female2</strain>
        <tissue evidence="1">Blood</tissue>
    </source>
</reference>
<comment type="caution">
    <text evidence="1">The sequence shown here is derived from an EMBL/GenBank/DDBJ whole genome shotgun (WGS) entry which is preliminary data.</text>
</comment>
<sequence length="102" mass="10807">MLTLSQSPSLGLCGCGMPRTGLETLHLEYPTSTPLLSTLISGNLRSLQSSLAPRHIQYSGSVTLVLTVSPSLDTFGSTESSGNDHGSSHTFLQVSLCLVKMR</sequence>
<protein>
    <submittedName>
        <fullName evidence="1">Uncharacterized protein</fullName>
    </submittedName>
</protein>
<keyword evidence="2" id="KW-1185">Reference proteome</keyword>
<evidence type="ECO:0000313" key="2">
    <source>
        <dbReference type="Proteomes" id="UP000812440"/>
    </source>
</evidence>
<dbReference type="AlphaFoldDB" id="A0A8T2JJ54"/>
<name>A0A8T2JJ54_9PIPI</name>
<accession>A0A8T2JJ54</accession>
<dbReference type="EMBL" id="JAACNH010000004">
    <property type="protein sequence ID" value="KAG8444322.1"/>
    <property type="molecule type" value="Genomic_DNA"/>
</dbReference>